<evidence type="ECO:0000256" key="3">
    <source>
        <dbReference type="SAM" id="MobiDB-lite"/>
    </source>
</evidence>
<dbReference type="SUPFAM" id="SSF51735">
    <property type="entry name" value="NAD(P)-binding Rossmann-fold domains"/>
    <property type="match status" value="1"/>
</dbReference>
<dbReference type="SMART" id="SM00822">
    <property type="entry name" value="PKS_KR"/>
    <property type="match status" value="1"/>
</dbReference>
<dbReference type="InterPro" id="IPR036291">
    <property type="entry name" value="NAD(P)-bd_dom_sf"/>
</dbReference>
<accession>A0A4P7IGC6</accession>
<protein>
    <submittedName>
        <fullName evidence="5">SDR family NAD(P)-dependent oxidoreductase</fullName>
    </submittedName>
</protein>
<evidence type="ECO:0000256" key="2">
    <source>
        <dbReference type="ARBA" id="ARBA00023002"/>
    </source>
</evidence>
<dbReference type="Pfam" id="PF00106">
    <property type="entry name" value="adh_short"/>
    <property type="match status" value="1"/>
</dbReference>
<dbReference type="InterPro" id="IPR002347">
    <property type="entry name" value="SDR_fam"/>
</dbReference>
<dbReference type="PANTHER" id="PTHR44196">
    <property type="entry name" value="DEHYDROGENASE/REDUCTASE SDR FAMILY MEMBER 7B"/>
    <property type="match status" value="1"/>
</dbReference>
<name>A0A4P7IGC6_9ACTN</name>
<dbReference type="GO" id="GO:0016491">
    <property type="term" value="F:oxidoreductase activity"/>
    <property type="evidence" value="ECO:0007669"/>
    <property type="project" value="UniProtKB-KW"/>
</dbReference>
<reference evidence="5 6" key="1">
    <citation type="submission" date="2019-03" db="EMBL/GenBank/DDBJ databases">
        <title>Three New Species of Nocardioides, Nocardioides euryhalodurans sp. nov., Nocardioides seonyuensis sp. nov. and Nocardioides eburneoflavus sp. nov. Iolated from Soil.</title>
        <authorList>
            <person name="Roh S.G."/>
            <person name="Lee C."/>
            <person name="Kim M.-K."/>
            <person name="Kim S.B."/>
        </authorList>
    </citation>
    <scope>NUCLEOTIDE SEQUENCE [LARGE SCALE GENOMIC DNA]</scope>
    <source>
        <strain evidence="5 6">MMS17-SY207-3</strain>
    </source>
</reference>
<gene>
    <name evidence="5" type="ORF">EXE58_10290</name>
</gene>
<dbReference type="PROSITE" id="PS00061">
    <property type="entry name" value="ADH_SHORT"/>
    <property type="match status" value="1"/>
</dbReference>
<evidence type="ECO:0000259" key="4">
    <source>
        <dbReference type="SMART" id="SM00822"/>
    </source>
</evidence>
<evidence type="ECO:0000313" key="6">
    <source>
        <dbReference type="Proteomes" id="UP000294853"/>
    </source>
</evidence>
<sequence>MSVVLVTGASSGIGRAVALALADRGDTVVLTARSYDALAEVAGQCEERGGQALVAPADVGSREAVESAFELAAAEVGRIDAVVNAAAVLAYGRFEDVPAEVFDRVHRTNVIGAANVARAALDHFDEHGGGSLVLLGSVVGKISVPMMSTYVSSKWAVHGLARTLQLEARRTPGVHVTLVSPGGVDTPIYRLAGSYTGHAHRPPPPVDSPEKVVAAVLEALEKPRRESSVGLANGVMVAGFRLLPAVFDLLVGPLAAIATTSRAERAPSAGNVLEPEPGERSVRDGWWTLPGR</sequence>
<keyword evidence="2" id="KW-0560">Oxidoreductase</keyword>
<dbReference type="InterPro" id="IPR057326">
    <property type="entry name" value="KR_dom"/>
</dbReference>
<organism evidence="5 6">
    <name type="scientific">Nocardioides seonyuensis</name>
    <dbReference type="NCBI Taxonomy" id="2518371"/>
    <lineage>
        <taxon>Bacteria</taxon>
        <taxon>Bacillati</taxon>
        <taxon>Actinomycetota</taxon>
        <taxon>Actinomycetes</taxon>
        <taxon>Propionibacteriales</taxon>
        <taxon>Nocardioidaceae</taxon>
        <taxon>Nocardioides</taxon>
    </lineage>
</organism>
<dbReference type="Gene3D" id="3.40.50.720">
    <property type="entry name" value="NAD(P)-binding Rossmann-like Domain"/>
    <property type="match status" value="1"/>
</dbReference>
<comment type="similarity">
    <text evidence="1">Belongs to the short-chain dehydrogenases/reductases (SDR) family.</text>
</comment>
<dbReference type="RefSeq" id="WP_135267801.1">
    <property type="nucleotide sequence ID" value="NZ_CP038436.1"/>
</dbReference>
<feature type="domain" description="Ketoreductase" evidence="4">
    <location>
        <begin position="2"/>
        <end position="187"/>
    </location>
</feature>
<dbReference type="EMBL" id="CP038436">
    <property type="protein sequence ID" value="QBX55810.1"/>
    <property type="molecule type" value="Genomic_DNA"/>
</dbReference>
<evidence type="ECO:0000313" key="5">
    <source>
        <dbReference type="EMBL" id="QBX55810.1"/>
    </source>
</evidence>
<dbReference type="AlphaFoldDB" id="A0A4P7IGC6"/>
<dbReference type="PANTHER" id="PTHR44196:SF1">
    <property type="entry name" value="DEHYDROGENASE_REDUCTASE SDR FAMILY MEMBER 7B"/>
    <property type="match status" value="1"/>
</dbReference>
<dbReference type="PRINTS" id="PR00081">
    <property type="entry name" value="GDHRDH"/>
</dbReference>
<evidence type="ECO:0000256" key="1">
    <source>
        <dbReference type="ARBA" id="ARBA00006484"/>
    </source>
</evidence>
<proteinExistence type="inferred from homology"/>
<keyword evidence="6" id="KW-1185">Reference proteome</keyword>
<dbReference type="InterPro" id="IPR020904">
    <property type="entry name" value="Sc_DH/Rdtase_CS"/>
</dbReference>
<dbReference type="OrthoDB" id="5242868at2"/>
<dbReference type="GO" id="GO:0016020">
    <property type="term" value="C:membrane"/>
    <property type="evidence" value="ECO:0007669"/>
    <property type="project" value="TreeGrafter"/>
</dbReference>
<dbReference type="Proteomes" id="UP000294853">
    <property type="component" value="Chromosome"/>
</dbReference>
<feature type="region of interest" description="Disordered" evidence="3">
    <location>
        <begin position="263"/>
        <end position="292"/>
    </location>
</feature>
<dbReference type="KEGG" id="nsn:EXE58_10290"/>